<dbReference type="AlphaFoldDB" id="A0A1N7ELP3"/>
<dbReference type="Proteomes" id="UP000186914">
    <property type="component" value="Unassembled WGS sequence"/>
</dbReference>
<gene>
    <name evidence="1" type="ORF">SAMN05421858_4377</name>
</gene>
<evidence type="ECO:0000313" key="1">
    <source>
        <dbReference type="EMBL" id="SIR88959.1"/>
    </source>
</evidence>
<proteinExistence type="predicted"/>
<protein>
    <submittedName>
        <fullName evidence="1">Uncharacterized protein</fullName>
    </submittedName>
</protein>
<dbReference type="RefSeq" id="WP_084186425.1">
    <property type="nucleotide sequence ID" value="NZ_FTNO01000006.1"/>
</dbReference>
<sequence length="115" mass="12806">MVRRLTFSDITDQRTLTECADAPTESDDTPTTERALFDRAQAHAADVAAAHFLSLLVDTIEWDISMRAQRTAGTTNYDSECDLADVGRLRFAPPGAIQFTELLQFQSRRVAARSQ</sequence>
<reference evidence="2" key="1">
    <citation type="submission" date="2017-01" db="EMBL/GenBank/DDBJ databases">
        <authorList>
            <person name="Varghese N."/>
            <person name="Submissions S."/>
        </authorList>
    </citation>
    <scope>NUCLEOTIDE SEQUENCE [LARGE SCALE GENOMIC DNA]</scope>
    <source>
        <strain evidence="2">CGMCC 1.7737</strain>
    </source>
</reference>
<evidence type="ECO:0000313" key="2">
    <source>
        <dbReference type="Proteomes" id="UP000186914"/>
    </source>
</evidence>
<keyword evidence="2" id="KW-1185">Reference proteome</keyword>
<name>A0A1N7ELP3_9EURY</name>
<dbReference type="EMBL" id="FTNO01000006">
    <property type="protein sequence ID" value="SIR88959.1"/>
    <property type="molecule type" value="Genomic_DNA"/>
</dbReference>
<organism evidence="1 2">
    <name type="scientific">Haladaptatus litoreus</name>
    <dbReference type="NCBI Taxonomy" id="553468"/>
    <lineage>
        <taxon>Archaea</taxon>
        <taxon>Methanobacteriati</taxon>
        <taxon>Methanobacteriota</taxon>
        <taxon>Stenosarchaea group</taxon>
        <taxon>Halobacteria</taxon>
        <taxon>Halobacteriales</taxon>
        <taxon>Haladaptataceae</taxon>
        <taxon>Haladaptatus</taxon>
    </lineage>
</organism>
<accession>A0A1N7ELP3</accession>